<comment type="similarity">
    <text evidence="1">Belongs to the 'GDXG' lipolytic enzyme family.</text>
</comment>
<comment type="caution">
    <text evidence="3">The sequence shown here is derived from an EMBL/GenBank/DDBJ whole genome shotgun (WGS) entry which is preliminary data.</text>
</comment>
<dbReference type="EMBL" id="JACEIK010000005">
    <property type="protein sequence ID" value="MCD7446100.1"/>
    <property type="molecule type" value="Genomic_DNA"/>
</dbReference>
<sequence>MLTSPEFSSGDSAGANIAHNMMMRASVDEDKLGDGLKIVGMALVHPYFGNNEPDRIYPTVAPKIPKPMTRDSIQQHIQVCYRSLFAPTF</sequence>
<evidence type="ECO:0000256" key="1">
    <source>
        <dbReference type="ARBA" id="ARBA00010515"/>
    </source>
</evidence>
<dbReference type="Gene3D" id="3.40.50.1820">
    <property type="entry name" value="alpha/beta hydrolase"/>
    <property type="match status" value="1"/>
</dbReference>
<evidence type="ECO:0000259" key="2">
    <source>
        <dbReference type="Pfam" id="PF07859"/>
    </source>
</evidence>
<dbReference type="InterPro" id="IPR013094">
    <property type="entry name" value="AB_hydrolase_3"/>
</dbReference>
<reference evidence="3 4" key="1">
    <citation type="journal article" date="2021" name="BMC Genomics">
        <title>Datura genome reveals duplications of psychoactive alkaloid biosynthetic genes and high mutation rate following tissue culture.</title>
        <authorList>
            <person name="Rajewski A."/>
            <person name="Carter-House D."/>
            <person name="Stajich J."/>
            <person name="Litt A."/>
        </authorList>
    </citation>
    <scope>NUCLEOTIDE SEQUENCE [LARGE SCALE GENOMIC DNA]</scope>
    <source>
        <strain evidence="3">AR-01</strain>
    </source>
</reference>
<proteinExistence type="inferred from homology"/>
<dbReference type="Proteomes" id="UP000823775">
    <property type="component" value="Unassembled WGS sequence"/>
</dbReference>
<feature type="domain" description="Alpha/beta hydrolase fold-3" evidence="2">
    <location>
        <begin position="9"/>
        <end position="52"/>
    </location>
</feature>
<protein>
    <recommendedName>
        <fullName evidence="2">Alpha/beta hydrolase fold-3 domain-containing protein</fullName>
    </recommendedName>
</protein>
<evidence type="ECO:0000313" key="4">
    <source>
        <dbReference type="Proteomes" id="UP000823775"/>
    </source>
</evidence>
<name>A0ABS8RHL7_DATST</name>
<evidence type="ECO:0000313" key="3">
    <source>
        <dbReference type="EMBL" id="MCD7446100.1"/>
    </source>
</evidence>
<organism evidence="3 4">
    <name type="scientific">Datura stramonium</name>
    <name type="common">Jimsonweed</name>
    <name type="synonym">Common thornapple</name>
    <dbReference type="NCBI Taxonomy" id="4076"/>
    <lineage>
        <taxon>Eukaryota</taxon>
        <taxon>Viridiplantae</taxon>
        <taxon>Streptophyta</taxon>
        <taxon>Embryophyta</taxon>
        <taxon>Tracheophyta</taxon>
        <taxon>Spermatophyta</taxon>
        <taxon>Magnoliopsida</taxon>
        <taxon>eudicotyledons</taxon>
        <taxon>Gunneridae</taxon>
        <taxon>Pentapetalae</taxon>
        <taxon>asterids</taxon>
        <taxon>lamiids</taxon>
        <taxon>Solanales</taxon>
        <taxon>Solanaceae</taxon>
        <taxon>Solanoideae</taxon>
        <taxon>Datureae</taxon>
        <taxon>Datura</taxon>
    </lineage>
</organism>
<gene>
    <name evidence="3" type="ORF">HAX54_037307</name>
</gene>
<accession>A0ABS8RHL7</accession>
<keyword evidence="4" id="KW-1185">Reference proteome</keyword>
<dbReference type="InterPro" id="IPR029058">
    <property type="entry name" value="AB_hydrolase_fold"/>
</dbReference>
<dbReference type="Pfam" id="PF07859">
    <property type="entry name" value="Abhydrolase_3"/>
    <property type="match status" value="1"/>
</dbReference>